<dbReference type="Pfam" id="PF12627">
    <property type="entry name" value="PolyA_pol_RNAbd"/>
    <property type="match status" value="1"/>
</dbReference>
<keyword evidence="1 11" id="KW-0533">Nickel</keyword>
<dbReference type="PANTHER" id="PTHR47545">
    <property type="entry name" value="MULTIFUNCTIONAL CCA PROTEIN"/>
    <property type="match status" value="1"/>
</dbReference>
<sequence>MQVFVVGGAVRDALMGLAVNDRDWVVVGSTPEAMTAQGYVPVGKDFPVFLHPHSREEYALARTERKTARGYKGFAVQASPEVTLEEDLARRDLSINAMALPEALACALNAVATPESGKTTAHAQTHTTPAWLGEVIDPWGGLADLRAKRLRHVTPAFAEDPVRILRVARFAARFTDFEVALDTLALMRQMVEDGEVDHLVPERVWQELARGLMSEKPSRMFEVLRDCGALKVLLPELDRLWGVPQRPEYHPEIDTGVHMMLVMDMSARLNMPLSVRVACLMHDLGKGNTPDDVLPRHIGHEGRSVKLLKKVCERLRVPTDCKELAEVVAREHGNIHRSAELGPQALMRLLERCDAVRQAERFAQVLQACECDARGRLGFEDAAYPQAERLLKAQQAALSVQTAPIAQAAAAQGLKGPQIGEQIAKARVTAIAQTLKTINC</sequence>
<dbReference type="InterPro" id="IPR002646">
    <property type="entry name" value="PolA_pol_head_dom"/>
</dbReference>
<evidence type="ECO:0000256" key="3">
    <source>
        <dbReference type="ARBA" id="ARBA00022694"/>
    </source>
</evidence>
<comment type="caution">
    <text evidence="13">The sequence shown here is derived from an EMBL/GenBank/DDBJ whole genome shotgun (WGS) entry which is preliminary data.</text>
</comment>
<feature type="binding site" evidence="11">
    <location>
        <position position="11"/>
    </location>
    <ligand>
        <name>CTP</name>
        <dbReference type="ChEBI" id="CHEBI:37563"/>
    </ligand>
</feature>
<keyword evidence="11" id="KW-0511">Multifunctional enzyme</keyword>
<dbReference type="AlphaFoldDB" id="A0A2T7UEF3"/>
<feature type="binding site" evidence="11">
    <location>
        <position position="166"/>
    </location>
    <ligand>
        <name>ATP</name>
        <dbReference type="ChEBI" id="CHEBI:30616"/>
    </ligand>
</feature>
<comment type="catalytic activity">
    <reaction evidence="11">
        <text>a tRNA with a 3' CCA end + 2 CTP + ATP = a tRNA with a 3' CCACCA end + 3 diphosphate</text>
        <dbReference type="Rhea" id="RHEA:76235"/>
        <dbReference type="Rhea" id="RHEA-COMP:10468"/>
        <dbReference type="Rhea" id="RHEA-COMP:18655"/>
        <dbReference type="ChEBI" id="CHEBI:30616"/>
        <dbReference type="ChEBI" id="CHEBI:33019"/>
        <dbReference type="ChEBI" id="CHEBI:37563"/>
        <dbReference type="ChEBI" id="CHEBI:83071"/>
        <dbReference type="ChEBI" id="CHEBI:195187"/>
    </reaction>
</comment>
<evidence type="ECO:0000256" key="9">
    <source>
        <dbReference type="ARBA" id="ARBA00022842"/>
    </source>
</evidence>
<dbReference type="InterPro" id="IPR003607">
    <property type="entry name" value="HD/PDEase_dom"/>
</dbReference>
<dbReference type="HAMAP" id="MF_01261">
    <property type="entry name" value="CCA_bact_type1"/>
    <property type="match status" value="1"/>
</dbReference>
<accession>A0A2T7UEF3</accession>
<feature type="binding site" evidence="11">
    <location>
        <position position="21"/>
    </location>
    <ligand>
        <name>Mg(2+)</name>
        <dbReference type="ChEBI" id="CHEBI:18420"/>
    </ligand>
</feature>
<reference evidence="13" key="1">
    <citation type="submission" date="2017-04" db="EMBL/GenBank/DDBJ databases">
        <title>Unexpected and diverse lifestyles within the genus Limnohabitans.</title>
        <authorList>
            <person name="Kasalicky V."/>
            <person name="Mehrshad M."/>
            <person name="Andrei S.-A."/>
            <person name="Salcher M."/>
            <person name="Kratochvilova H."/>
            <person name="Simek K."/>
            <person name="Ghai R."/>
        </authorList>
    </citation>
    <scope>NUCLEOTIDE SEQUENCE [LARGE SCALE GENOMIC DNA]</scope>
    <source>
        <strain evidence="13">II-D5</strain>
    </source>
</reference>
<feature type="binding site" evidence="11">
    <location>
        <position position="91"/>
    </location>
    <ligand>
        <name>CTP</name>
        <dbReference type="ChEBI" id="CHEBI:37563"/>
    </ligand>
</feature>
<comment type="domain">
    <text evidence="11">Comprises two domains: an N-terminal domain containing the nucleotidyltransferase activity and a C-terminal HD domain associated with both phosphodiesterase and phosphatase activities.</text>
</comment>
<dbReference type="RefSeq" id="WP_053171794.1">
    <property type="nucleotide sequence ID" value="NZ_LFYT02000008.1"/>
</dbReference>
<evidence type="ECO:0000256" key="6">
    <source>
        <dbReference type="ARBA" id="ARBA00022741"/>
    </source>
</evidence>
<dbReference type="InterPro" id="IPR050124">
    <property type="entry name" value="tRNA_CCA-adding_enzyme"/>
</dbReference>
<proteinExistence type="inferred from homology"/>
<comment type="similarity">
    <text evidence="11">Belongs to the tRNA nucleotidyltransferase/poly(A) polymerase family. Bacterial CCA-adding enzyme type 1 subfamily.</text>
</comment>
<dbReference type="Gene3D" id="1.10.3090.10">
    <property type="entry name" value="cca-adding enzyme, domain 2"/>
    <property type="match status" value="1"/>
</dbReference>
<dbReference type="GO" id="GO:0000049">
    <property type="term" value="F:tRNA binding"/>
    <property type="evidence" value="ECO:0007669"/>
    <property type="project" value="UniProtKB-UniRule"/>
</dbReference>
<dbReference type="GO" id="GO:0004112">
    <property type="term" value="F:cyclic-nucleotide phosphodiesterase activity"/>
    <property type="evidence" value="ECO:0007669"/>
    <property type="project" value="UniProtKB-UniRule"/>
</dbReference>
<dbReference type="PROSITE" id="PS51831">
    <property type="entry name" value="HD"/>
    <property type="match status" value="1"/>
</dbReference>
<dbReference type="GO" id="GO:0004810">
    <property type="term" value="F:CCA tRNA nucleotidyltransferase activity"/>
    <property type="evidence" value="ECO:0007669"/>
    <property type="project" value="UniProtKB-UniRule"/>
</dbReference>
<keyword evidence="9 11" id="KW-0460">Magnesium</keyword>
<dbReference type="STRING" id="1293045.H663_07540"/>
<dbReference type="Pfam" id="PF01966">
    <property type="entry name" value="HD"/>
    <property type="match status" value="1"/>
</dbReference>
<feature type="binding site" evidence="11">
    <location>
        <position position="8"/>
    </location>
    <ligand>
        <name>CTP</name>
        <dbReference type="ChEBI" id="CHEBI:37563"/>
    </ligand>
</feature>
<dbReference type="EC" id="3.1.3.-" evidence="11"/>
<dbReference type="EC" id="2.7.7.72" evidence="11"/>
<evidence type="ECO:0000256" key="8">
    <source>
        <dbReference type="ARBA" id="ARBA00022840"/>
    </source>
</evidence>
<comment type="catalytic activity">
    <reaction evidence="11">
        <text>a tRNA precursor + 2 CTP + ATP = a tRNA with a 3' CCA end + 3 diphosphate</text>
        <dbReference type="Rhea" id="RHEA:14433"/>
        <dbReference type="Rhea" id="RHEA-COMP:10465"/>
        <dbReference type="Rhea" id="RHEA-COMP:10468"/>
        <dbReference type="ChEBI" id="CHEBI:30616"/>
        <dbReference type="ChEBI" id="CHEBI:33019"/>
        <dbReference type="ChEBI" id="CHEBI:37563"/>
        <dbReference type="ChEBI" id="CHEBI:74896"/>
        <dbReference type="ChEBI" id="CHEBI:83071"/>
        <dbReference type="EC" id="2.7.7.72"/>
    </reaction>
</comment>
<keyword evidence="11" id="KW-0378">Hydrolase</keyword>
<dbReference type="GO" id="GO:0160016">
    <property type="term" value="F:CCACCA tRNA nucleotidyltransferase activity"/>
    <property type="evidence" value="ECO:0007669"/>
    <property type="project" value="RHEA"/>
</dbReference>
<feature type="binding site" evidence="11">
    <location>
        <position position="166"/>
    </location>
    <ligand>
        <name>CTP</name>
        <dbReference type="ChEBI" id="CHEBI:37563"/>
    </ligand>
</feature>
<keyword evidence="6 11" id="KW-0547">Nucleotide-binding</keyword>
<evidence type="ECO:0000256" key="1">
    <source>
        <dbReference type="ARBA" id="ARBA00022596"/>
    </source>
</evidence>
<comment type="cofactor">
    <cofactor evidence="11">
        <name>Ni(2+)</name>
        <dbReference type="ChEBI" id="CHEBI:49786"/>
    </cofactor>
    <text evidence="11">Nickel for phosphatase activity.</text>
</comment>
<evidence type="ECO:0000313" key="13">
    <source>
        <dbReference type="EMBL" id="PVE43080.1"/>
    </source>
</evidence>
<dbReference type="Pfam" id="PF01743">
    <property type="entry name" value="PolyA_pol"/>
    <property type="match status" value="1"/>
</dbReference>
<keyword evidence="2 11" id="KW-0808">Transferase</keyword>
<keyword evidence="5 11" id="KW-0479">Metal-binding</keyword>
<comment type="cofactor">
    <cofactor evidence="11">
        <name>Mg(2+)</name>
        <dbReference type="ChEBI" id="CHEBI:18420"/>
    </cofactor>
    <text evidence="11">Magnesium is required for nucleotidyltransferase activity.</text>
</comment>
<dbReference type="CDD" id="cd00077">
    <property type="entry name" value="HDc"/>
    <property type="match status" value="1"/>
</dbReference>
<dbReference type="Proteomes" id="UP000037507">
    <property type="component" value="Unassembled WGS sequence"/>
</dbReference>
<dbReference type="EMBL" id="LFYT02000008">
    <property type="protein sequence ID" value="PVE43080.1"/>
    <property type="molecule type" value="Genomic_DNA"/>
</dbReference>
<dbReference type="PIRSF" id="PIRSF000813">
    <property type="entry name" value="CCA_bact"/>
    <property type="match status" value="1"/>
</dbReference>
<dbReference type="EC" id="3.1.4.-" evidence="11"/>
<evidence type="ECO:0000256" key="10">
    <source>
        <dbReference type="ARBA" id="ARBA00022884"/>
    </source>
</evidence>
<evidence type="ECO:0000313" key="14">
    <source>
        <dbReference type="Proteomes" id="UP000037507"/>
    </source>
</evidence>
<protein>
    <recommendedName>
        <fullName evidence="11">Multifunctional CCA protein</fullName>
    </recommendedName>
    <domain>
        <recommendedName>
            <fullName evidence="11">CCA-adding enzyme</fullName>
            <ecNumber evidence="11">2.7.7.72</ecNumber>
        </recommendedName>
        <alternativeName>
            <fullName evidence="11">CCA tRNA nucleotidyltransferase</fullName>
        </alternativeName>
        <alternativeName>
            <fullName evidence="11">tRNA CCA-pyrophosphorylase</fullName>
        </alternativeName>
        <alternativeName>
            <fullName evidence="11">tRNA adenylyl-/cytidylyl-transferase</fullName>
        </alternativeName>
        <alternativeName>
            <fullName evidence="11">tRNA nucleotidyltransferase</fullName>
        </alternativeName>
        <alternativeName>
            <fullName evidence="11">tRNA-NT</fullName>
        </alternativeName>
    </domain>
    <domain>
        <recommendedName>
            <fullName evidence="11">2'-nucleotidase</fullName>
            <ecNumber evidence="11">3.1.3.-</ecNumber>
        </recommendedName>
    </domain>
    <domain>
        <recommendedName>
            <fullName evidence="11">2',3'-cyclic phosphodiesterase</fullName>
            <ecNumber evidence="11">3.1.4.-</ecNumber>
        </recommendedName>
    </domain>
    <domain>
        <recommendedName>
            <fullName evidence="11">Phosphatase</fullName>
        </recommendedName>
    </domain>
</protein>
<organism evidence="13 14">
    <name type="scientific">Limnohabitans planktonicus II-D5</name>
    <dbReference type="NCBI Taxonomy" id="1293045"/>
    <lineage>
        <taxon>Bacteria</taxon>
        <taxon>Pseudomonadati</taxon>
        <taxon>Pseudomonadota</taxon>
        <taxon>Betaproteobacteria</taxon>
        <taxon>Burkholderiales</taxon>
        <taxon>Comamonadaceae</taxon>
        <taxon>Limnohabitans</taxon>
    </lineage>
</organism>
<evidence type="ECO:0000256" key="11">
    <source>
        <dbReference type="HAMAP-Rule" id="MF_01261"/>
    </source>
</evidence>
<dbReference type="GO" id="GO:0016791">
    <property type="term" value="F:phosphatase activity"/>
    <property type="evidence" value="ECO:0007669"/>
    <property type="project" value="UniProtKB-UniRule"/>
</dbReference>
<feature type="binding site" evidence="11">
    <location>
        <position position="169"/>
    </location>
    <ligand>
        <name>ATP</name>
        <dbReference type="ChEBI" id="CHEBI:30616"/>
    </ligand>
</feature>
<dbReference type="GO" id="GO:0005524">
    <property type="term" value="F:ATP binding"/>
    <property type="evidence" value="ECO:0007669"/>
    <property type="project" value="UniProtKB-UniRule"/>
</dbReference>
<dbReference type="InterPro" id="IPR043519">
    <property type="entry name" value="NT_sf"/>
</dbReference>
<keyword evidence="8 11" id="KW-0067">ATP-binding</keyword>
<dbReference type="GO" id="GO:0001680">
    <property type="term" value="P:tRNA 3'-terminal CCA addition"/>
    <property type="evidence" value="ECO:0007669"/>
    <property type="project" value="UniProtKB-UniRule"/>
</dbReference>
<dbReference type="InterPro" id="IPR032828">
    <property type="entry name" value="PolyA_RNA-bd"/>
</dbReference>
<feature type="binding site" evidence="11">
    <location>
        <position position="91"/>
    </location>
    <ligand>
        <name>ATP</name>
        <dbReference type="ChEBI" id="CHEBI:30616"/>
    </ligand>
</feature>
<comment type="miscellaneous">
    <text evidence="11">A single active site specifically recognizes both ATP and CTP and is responsible for their addition.</text>
</comment>
<dbReference type="NCBIfam" id="NF008137">
    <property type="entry name" value="PRK10885.1"/>
    <property type="match status" value="1"/>
</dbReference>
<dbReference type="Gene3D" id="3.30.460.10">
    <property type="entry name" value="Beta Polymerase, domain 2"/>
    <property type="match status" value="1"/>
</dbReference>
<keyword evidence="10 11" id="KW-0694">RNA-binding</keyword>
<feature type="binding site" evidence="11">
    <location>
        <position position="8"/>
    </location>
    <ligand>
        <name>ATP</name>
        <dbReference type="ChEBI" id="CHEBI:30616"/>
    </ligand>
</feature>
<keyword evidence="4 11" id="KW-0548">Nucleotidyltransferase</keyword>
<keyword evidence="3 11" id="KW-0819">tRNA processing</keyword>
<comment type="subunit">
    <text evidence="11">Monomer. Can also form homodimers and oligomers.</text>
</comment>
<dbReference type="InterPro" id="IPR012006">
    <property type="entry name" value="CCA_bact"/>
</dbReference>
<keyword evidence="14" id="KW-1185">Reference proteome</keyword>
<evidence type="ECO:0000256" key="5">
    <source>
        <dbReference type="ARBA" id="ARBA00022723"/>
    </source>
</evidence>
<evidence type="ECO:0000256" key="4">
    <source>
        <dbReference type="ARBA" id="ARBA00022695"/>
    </source>
</evidence>
<dbReference type="SUPFAM" id="SSF81301">
    <property type="entry name" value="Nucleotidyltransferase"/>
    <property type="match status" value="1"/>
</dbReference>
<dbReference type="GO" id="GO:0000287">
    <property type="term" value="F:magnesium ion binding"/>
    <property type="evidence" value="ECO:0007669"/>
    <property type="project" value="UniProtKB-UniRule"/>
</dbReference>
<dbReference type="CDD" id="cd05398">
    <property type="entry name" value="NT_ClassII-CCAase"/>
    <property type="match status" value="1"/>
</dbReference>
<feature type="domain" description="HD" evidence="12">
    <location>
        <begin position="255"/>
        <end position="356"/>
    </location>
</feature>
<evidence type="ECO:0000259" key="12">
    <source>
        <dbReference type="PROSITE" id="PS51831"/>
    </source>
</evidence>
<gene>
    <name evidence="11" type="primary">cca</name>
    <name evidence="13" type="ORF">H663_008615</name>
</gene>
<dbReference type="OrthoDB" id="9805698at2"/>
<comment type="function">
    <text evidence="11">Catalyzes the addition and repair of the essential 3'-terminal CCA sequence in tRNAs without using a nucleic acid template. Adds these three nucleotides in the order of C, C, and A to the tRNA nucleotide-73, using CTP and ATP as substrates and producing inorganic pyrophosphate. tRNA 3'-terminal CCA addition is required both for tRNA processing and repair. Also involved in tRNA surveillance by mediating tandem CCA addition to generate a CCACCA at the 3' terminus of unstable tRNAs. While stable tRNAs receive only 3'-terminal CCA, unstable tRNAs are marked with CCACCA and rapidly degraded.</text>
</comment>
<name>A0A2T7UEF3_9BURK</name>
<dbReference type="InterPro" id="IPR006674">
    <property type="entry name" value="HD_domain"/>
</dbReference>
<feature type="binding site" evidence="11">
    <location>
        <position position="23"/>
    </location>
    <ligand>
        <name>Mg(2+)</name>
        <dbReference type="ChEBI" id="CHEBI:18420"/>
    </ligand>
</feature>
<dbReference type="SUPFAM" id="SSF81891">
    <property type="entry name" value="Poly A polymerase C-terminal region-like"/>
    <property type="match status" value="1"/>
</dbReference>
<dbReference type="PANTHER" id="PTHR47545:SF1">
    <property type="entry name" value="MULTIFUNCTIONAL CCA PROTEIN"/>
    <property type="match status" value="1"/>
</dbReference>
<feature type="binding site" evidence="11">
    <location>
        <position position="11"/>
    </location>
    <ligand>
        <name>ATP</name>
        <dbReference type="ChEBI" id="CHEBI:30616"/>
    </ligand>
</feature>
<dbReference type="GO" id="GO:0042245">
    <property type="term" value="P:RNA repair"/>
    <property type="evidence" value="ECO:0007669"/>
    <property type="project" value="UniProtKB-KW"/>
</dbReference>
<keyword evidence="7 11" id="KW-0692">RNA repair</keyword>
<evidence type="ECO:0000256" key="2">
    <source>
        <dbReference type="ARBA" id="ARBA00022679"/>
    </source>
</evidence>
<evidence type="ECO:0000256" key="7">
    <source>
        <dbReference type="ARBA" id="ARBA00022800"/>
    </source>
</evidence>
<feature type="binding site" evidence="11">
    <location>
        <position position="169"/>
    </location>
    <ligand>
        <name>CTP</name>
        <dbReference type="ChEBI" id="CHEBI:37563"/>
    </ligand>
</feature>